<dbReference type="Proteomes" id="UP000271426">
    <property type="component" value="Chromosome"/>
</dbReference>
<dbReference type="KEGG" id="cpso:CPPEL_09835"/>
<keyword evidence="2" id="KW-1133">Transmembrane helix</keyword>
<dbReference type="AlphaFoldDB" id="A0A3G6J126"/>
<evidence type="ECO:0000313" key="4">
    <source>
        <dbReference type="Proteomes" id="UP000271426"/>
    </source>
</evidence>
<sequence length="249" mass="26915" precursor="true">MNKNEWNDQPEYADEDFAGGGWGEQANTPETSMFPPQGASQAETPKQQFPETAYAPPAYSQPPQQYPQNQYQQPMQAAPVYQQQGGSKTWLVVLLAVIVLLAGAGVVYYVLQNNNSNDVQGADEDPVTVVTTVAPENGEDATQTTTSKKKEQRPARPNLPSSVEAVSQGAKTGRQSGNLDNVWKSGPTSDVFAMAVAKAFSDEYRSTKNTSPTLQVYSAVTGQTYKMECSDNGQYVHCTGGNNANVYIA</sequence>
<feature type="compositionally biased region" description="Polar residues" evidence="1">
    <location>
        <begin position="38"/>
        <end position="50"/>
    </location>
</feature>
<dbReference type="EMBL" id="CP033898">
    <property type="protein sequence ID" value="AZA10070.1"/>
    <property type="molecule type" value="Genomic_DNA"/>
</dbReference>
<evidence type="ECO:0000256" key="1">
    <source>
        <dbReference type="SAM" id="MobiDB-lite"/>
    </source>
</evidence>
<reference evidence="3 4" key="1">
    <citation type="submission" date="2018-11" db="EMBL/GenBank/DDBJ databases">
        <authorList>
            <person name="Kleinhagauer T."/>
            <person name="Glaeser S.P."/>
            <person name="Spergser J."/>
            <person name="Ruckert C."/>
            <person name="Kaempfer P."/>
            <person name="Busse H.-J."/>
        </authorList>
    </citation>
    <scope>NUCLEOTIDE SEQUENCE [LARGE SCALE GENOMIC DNA]</scope>
    <source>
        <strain evidence="3 4">812CH</strain>
    </source>
</reference>
<keyword evidence="4" id="KW-1185">Reference proteome</keyword>
<keyword evidence="2" id="KW-0472">Membrane</keyword>
<feature type="compositionally biased region" description="Low complexity" evidence="1">
    <location>
        <begin position="53"/>
        <end position="71"/>
    </location>
</feature>
<organism evidence="3 4">
    <name type="scientific">Corynebacterium pseudopelargi</name>
    <dbReference type="NCBI Taxonomy" id="2080757"/>
    <lineage>
        <taxon>Bacteria</taxon>
        <taxon>Bacillati</taxon>
        <taxon>Actinomycetota</taxon>
        <taxon>Actinomycetes</taxon>
        <taxon>Mycobacteriales</taxon>
        <taxon>Corynebacteriaceae</taxon>
        <taxon>Corynebacterium</taxon>
    </lineage>
</organism>
<feature type="compositionally biased region" description="Polar residues" evidence="1">
    <location>
        <begin position="159"/>
        <end position="179"/>
    </location>
</feature>
<dbReference type="OrthoDB" id="4412616at2"/>
<gene>
    <name evidence="3" type="ORF">CPPEL_09835</name>
</gene>
<feature type="transmembrane region" description="Helical" evidence="2">
    <location>
        <begin position="90"/>
        <end position="111"/>
    </location>
</feature>
<keyword evidence="2" id="KW-0812">Transmembrane</keyword>
<dbReference type="RefSeq" id="WP_123960936.1">
    <property type="nucleotide sequence ID" value="NZ_CP033898.1"/>
</dbReference>
<evidence type="ECO:0000313" key="3">
    <source>
        <dbReference type="EMBL" id="AZA10070.1"/>
    </source>
</evidence>
<proteinExistence type="predicted"/>
<protein>
    <submittedName>
        <fullName evidence="3">Uncharacterized protein</fullName>
    </submittedName>
</protein>
<feature type="region of interest" description="Disordered" evidence="1">
    <location>
        <begin position="133"/>
        <end position="182"/>
    </location>
</feature>
<feature type="region of interest" description="Disordered" evidence="1">
    <location>
        <begin position="1"/>
        <end position="71"/>
    </location>
</feature>
<evidence type="ECO:0000256" key="2">
    <source>
        <dbReference type="SAM" id="Phobius"/>
    </source>
</evidence>
<accession>A0A3G6J126</accession>
<name>A0A3G6J126_9CORY</name>